<dbReference type="GO" id="GO:0030246">
    <property type="term" value="F:carbohydrate binding"/>
    <property type="evidence" value="ECO:0007669"/>
    <property type="project" value="InterPro"/>
</dbReference>
<dbReference type="Gene3D" id="2.60.40.1120">
    <property type="entry name" value="Carboxypeptidase-like, regulatory domain"/>
    <property type="match status" value="1"/>
</dbReference>
<dbReference type="SUPFAM" id="SSF49452">
    <property type="entry name" value="Starch-binding domain-like"/>
    <property type="match status" value="3"/>
</dbReference>
<protein>
    <submittedName>
        <fullName evidence="2">Carboxypeptidase regulatory-like domain-containing protein</fullName>
    </submittedName>
</protein>
<keyword evidence="2" id="KW-0121">Carboxypeptidase</keyword>
<accession>A0A7S7SKU8</accession>
<keyword evidence="1" id="KW-0732">Signal</keyword>
<dbReference type="RefSeq" id="WP_194449766.1">
    <property type="nucleotide sequence ID" value="NZ_CP063849.1"/>
</dbReference>
<evidence type="ECO:0000313" key="3">
    <source>
        <dbReference type="Proteomes" id="UP000593892"/>
    </source>
</evidence>
<gene>
    <name evidence="2" type="ORF">IRI77_36105</name>
</gene>
<sequence length="583" mass="60840">MRCLFFLLCFCLPCPAQIQGIGSGRQDQQQQQPSGSISGSVVDAAKGEPVAGATVTVQALGPGGMVSASADPAGQFSAANLKPGQYYVQANHQSYPGALGLPQAGLLVDVESGKATTGVVVKLTPAGTVSGRILSDDGEPLPDCGVFLSAAPIGTVPIRQNNYAQSNEDGEFRIAPVAPDRYLLAVRCSQALPVERLLDVVGPGGLEPGAGWQPIYYPDSPTAAGASTVNVVPGANVEVELRAKPQLVTTVTGVVIAPDGSPPADGYHVMLYPEESAADRGSNFGSAAAGKSGRFRIPMVPPGAYRFKAVPFRGGSQPAWYASQRITVGQTAPPPVTLQLQTSIALTGKVEEPPSEAAGNGQAAVRMRVGPMGGPSGQQPVRGSIMLSEAGPSQNLESHSTQVSAADGTFQLEGITPGRWRVQYQSYQRPAWIESMQYGDTLVEGDVIEIVQGSTGTLLLRTGTKAPEVHYELKGAPPQAKTYWMIQAVPADGGGPRGTSIIGVVVPGQPVQARPLGPGRYSFFAVEQGAGGGMINERVNELLRREVKPVELSAGQEQTVQIRCFPTDELLKIVANFVAGEAR</sequence>
<dbReference type="KEGG" id="pfer:IRI77_36105"/>
<proteinExistence type="predicted"/>
<feature type="chain" id="PRO_5032319675" evidence="1">
    <location>
        <begin position="19"/>
        <end position="583"/>
    </location>
</feature>
<dbReference type="Pfam" id="PF13620">
    <property type="entry name" value="CarboxypepD_reg"/>
    <property type="match status" value="1"/>
</dbReference>
<evidence type="ECO:0000313" key="2">
    <source>
        <dbReference type="EMBL" id="QOY88103.1"/>
    </source>
</evidence>
<keyword evidence="2" id="KW-0645">Protease</keyword>
<reference evidence="2 3" key="1">
    <citation type="submission" date="2020-10" db="EMBL/GenBank/DDBJ databases">
        <title>Complete genome sequence of Paludibaculum fermentans P105T, a facultatively anaerobic acidobacterium capable of dissimilatory Fe(III) reduction.</title>
        <authorList>
            <person name="Dedysh S.N."/>
            <person name="Beletsky A.V."/>
            <person name="Kulichevskaya I.S."/>
            <person name="Mardanov A.V."/>
            <person name="Ravin N.V."/>
        </authorList>
    </citation>
    <scope>NUCLEOTIDE SEQUENCE [LARGE SCALE GENOMIC DNA]</scope>
    <source>
        <strain evidence="2 3">P105</strain>
    </source>
</reference>
<dbReference type="EMBL" id="CP063849">
    <property type="protein sequence ID" value="QOY88103.1"/>
    <property type="molecule type" value="Genomic_DNA"/>
</dbReference>
<dbReference type="InterPro" id="IPR013784">
    <property type="entry name" value="Carb-bd-like_fold"/>
</dbReference>
<organism evidence="2 3">
    <name type="scientific">Paludibaculum fermentans</name>
    <dbReference type="NCBI Taxonomy" id="1473598"/>
    <lineage>
        <taxon>Bacteria</taxon>
        <taxon>Pseudomonadati</taxon>
        <taxon>Acidobacteriota</taxon>
        <taxon>Terriglobia</taxon>
        <taxon>Bryobacterales</taxon>
        <taxon>Bryobacteraceae</taxon>
        <taxon>Paludibaculum</taxon>
    </lineage>
</organism>
<dbReference type="GO" id="GO:0004180">
    <property type="term" value="F:carboxypeptidase activity"/>
    <property type="evidence" value="ECO:0007669"/>
    <property type="project" value="UniProtKB-KW"/>
</dbReference>
<dbReference type="Proteomes" id="UP000593892">
    <property type="component" value="Chromosome"/>
</dbReference>
<feature type="signal peptide" evidence="1">
    <location>
        <begin position="1"/>
        <end position="18"/>
    </location>
</feature>
<name>A0A7S7SKU8_PALFE</name>
<evidence type="ECO:0000256" key="1">
    <source>
        <dbReference type="SAM" id="SignalP"/>
    </source>
</evidence>
<keyword evidence="3" id="KW-1185">Reference proteome</keyword>
<dbReference type="AlphaFoldDB" id="A0A7S7SKU8"/>
<keyword evidence="2" id="KW-0378">Hydrolase</keyword>